<dbReference type="PIRSF" id="PIRSF036480">
    <property type="entry name" value="FormyFH4_hydr"/>
    <property type="match status" value="1"/>
</dbReference>
<dbReference type="HAMAP" id="MF_01927">
    <property type="entry name" value="PurU"/>
    <property type="match status" value="1"/>
</dbReference>
<dbReference type="InterPro" id="IPR002912">
    <property type="entry name" value="ACT_dom"/>
</dbReference>
<keyword evidence="2 3" id="KW-0378">Hydrolase</keyword>
<dbReference type="InterPro" id="IPR045865">
    <property type="entry name" value="ACT-like_dom_sf"/>
</dbReference>
<dbReference type="GO" id="GO:0008864">
    <property type="term" value="F:formyltetrahydrofolate deformylase activity"/>
    <property type="evidence" value="ECO:0007669"/>
    <property type="project" value="UniProtKB-UniRule"/>
</dbReference>
<evidence type="ECO:0000313" key="7">
    <source>
        <dbReference type="Proteomes" id="UP000264006"/>
    </source>
</evidence>
<dbReference type="CDD" id="cd08648">
    <property type="entry name" value="FMT_core_Formyl-FH4-Hydrolase_C"/>
    <property type="match status" value="1"/>
</dbReference>
<dbReference type="GO" id="GO:0006730">
    <property type="term" value="P:one-carbon metabolic process"/>
    <property type="evidence" value="ECO:0007669"/>
    <property type="project" value="UniProtKB-KW"/>
</dbReference>
<protein>
    <recommendedName>
        <fullName evidence="3 4">Formyltetrahydrofolate deformylase</fullName>
        <ecNumber evidence="3 4">3.5.1.10</ecNumber>
    </recommendedName>
    <alternativeName>
        <fullName evidence="3">Formyl-FH(4) hydrolase</fullName>
    </alternativeName>
</protein>
<dbReference type="GO" id="GO:0006189">
    <property type="term" value="P:'de novo' IMP biosynthetic process"/>
    <property type="evidence" value="ECO:0007669"/>
    <property type="project" value="UniProtKB-UniRule"/>
</dbReference>
<evidence type="ECO:0000256" key="1">
    <source>
        <dbReference type="ARBA" id="ARBA00022563"/>
    </source>
</evidence>
<dbReference type="Proteomes" id="UP000264006">
    <property type="component" value="Chromosome"/>
</dbReference>
<feature type="domain" description="ACT" evidence="5">
    <location>
        <begin position="8"/>
        <end position="90"/>
    </location>
</feature>
<dbReference type="PANTHER" id="PTHR42706:SF1">
    <property type="entry name" value="FORMYLTETRAHYDROFOLATE DEFORMYLASE 2, MITOCHONDRIAL"/>
    <property type="match status" value="1"/>
</dbReference>
<dbReference type="UniPathway" id="UPA00074">
    <property type="reaction ID" value="UER00170"/>
</dbReference>
<keyword evidence="7" id="KW-1185">Reference proteome</keyword>
<organism evidence="6 7">
    <name type="scientific">Euzebya pacifica</name>
    <dbReference type="NCBI Taxonomy" id="1608957"/>
    <lineage>
        <taxon>Bacteria</taxon>
        <taxon>Bacillati</taxon>
        <taxon>Actinomycetota</taxon>
        <taxon>Nitriliruptoria</taxon>
        <taxon>Euzebyales</taxon>
    </lineage>
</organism>
<comment type="function">
    <text evidence="3">Catalyzes the hydrolysis of 10-formyltetrahydrofolate (formyl-FH4) to formate and tetrahydrofolate (FH4).</text>
</comment>
<comment type="pathway">
    <text evidence="3">Purine metabolism; IMP biosynthesis via de novo pathway; formate from 10-formyl-5,6,7,8-tetrahydrofolate: step 1/1.</text>
</comment>
<comment type="catalytic activity">
    <reaction evidence="3">
        <text>(6R)-10-formyltetrahydrofolate + H2O = (6S)-5,6,7,8-tetrahydrofolate + formate + H(+)</text>
        <dbReference type="Rhea" id="RHEA:19833"/>
        <dbReference type="ChEBI" id="CHEBI:15377"/>
        <dbReference type="ChEBI" id="CHEBI:15378"/>
        <dbReference type="ChEBI" id="CHEBI:15740"/>
        <dbReference type="ChEBI" id="CHEBI:57453"/>
        <dbReference type="ChEBI" id="CHEBI:195366"/>
        <dbReference type="EC" id="3.5.1.10"/>
    </reaction>
</comment>
<dbReference type="PANTHER" id="PTHR42706">
    <property type="entry name" value="FORMYLTETRAHYDROFOLATE DEFORMYLASE"/>
    <property type="match status" value="1"/>
</dbReference>
<dbReference type="InterPro" id="IPR044074">
    <property type="entry name" value="PurU_ACT"/>
</dbReference>
<dbReference type="PRINTS" id="PR01575">
    <property type="entry name" value="FFH4HYDRLASE"/>
</dbReference>
<keyword evidence="3" id="KW-0658">Purine biosynthesis</keyword>
<dbReference type="KEGG" id="euz:DVS28_a4852"/>
<dbReference type="CDD" id="cd04875">
    <property type="entry name" value="ACT_F4HF-DF"/>
    <property type="match status" value="1"/>
</dbReference>
<dbReference type="InterPro" id="IPR036477">
    <property type="entry name" value="Formyl_transf_N_sf"/>
</dbReference>
<sequence>MSDTTAYLLTLACPDAPGIVAAVANGIAGLGGNILSNAQFSEPSIERFCMRMRYEAPTQEPDAMAATLRDGLPVDDDIELVVHEADYRTPTLLMVSKYDHCLRDLLYRWHAGELPVDIRMVVSNHWDLQEVAANYHVPFVHIPVNRDTKATAEAKLMELVDEHDIELVVLARYMQILSDDLCRQLEGRIINIHHSFLPGFKGARPYHQAWERGVKVIGATAHYVTADLDEGPIIDQDVERVTHAHTPDDLAVIGRDVERIVLSRAVRAHAERRIFRFADRTVVFS</sequence>
<reference evidence="6 7" key="1">
    <citation type="submission" date="2018-09" db="EMBL/GenBank/DDBJ databases">
        <title>Complete genome sequence of Euzebya sp. DY32-46 isolated from seawater of Pacific Ocean.</title>
        <authorList>
            <person name="Xu L."/>
            <person name="Wu Y.-H."/>
            <person name="Xu X.-W."/>
        </authorList>
    </citation>
    <scope>NUCLEOTIDE SEQUENCE [LARGE SCALE GENOMIC DNA]</scope>
    <source>
        <strain evidence="6 7">DY32-46</strain>
    </source>
</reference>
<feature type="active site" evidence="3">
    <location>
        <position position="229"/>
    </location>
</feature>
<dbReference type="InterPro" id="IPR004810">
    <property type="entry name" value="PurU"/>
</dbReference>
<dbReference type="EMBL" id="CP031165">
    <property type="protein sequence ID" value="AXV09509.1"/>
    <property type="molecule type" value="Genomic_DNA"/>
</dbReference>
<name>A0A346Y4W2_9ACTN</name>
<evidence type="ECO:0000259" key="5">
    <source>
        <dbReference type="PROSITE" id="PS51671"/>
    </source>
</evidence>
<dbReference type="SUPFAM" id="SSF53328">
    <property type="entry name" value="Formyltransferase"/>
    <property type="match status" value="1"/>
</dbReference>
<evidence type="ECO:0000256" key="4">
    <source>
        <dbReference type="NCBIfam" id="TIGR00655"/>
    </source>
</evidence>
<keyword evidence="1 3" id="KW-0554">One-carbon metabolism</keyword>
<dbReference type="EC" id="3.5.1.10" evidence="3 4"/>
<dbReference type="NCBIfam" id="NF004684">
    <property type="entry name" value="PRK06027.1"/>
    <property type="match status" value="1"/>
</dbReference>
<evidence type="ECO:0000256" key="3">
    <source>
        <dbReference type="HAMAP-Rule" id="MF_01927"/>
    </source>
</evidence>
<dbReference type="Pfam" id="PF00551">
    <property type="entry name" value="Formyl_trans_N"/>
    <property type="match status" value="1"/>
</dbReference>
<comment type="similarity">
    <text evidence="3">Belongs to the PurU family.</text>
</comment>
<dbReference type="AlphaFoldDB" id="A0A346Y4W2"/>
<proteinExistence type="inferred from homology"/>
<evidence type="ECO:0000256" key="2">
    <source>
        <dbReference type="ARBA" id="ARBA00022801"/>
    </source>
</evidence>
<dbReference type="InterPro" id="IPR041729">
    <property type="entry name" value="Formyl-FH4-Hydrolase_C"/>
</dbReference>
<dbReference type="NCBIfam" id="TIGR00655">
    <property type="entry name" value="PurU"/>
    <property type="match status" value="1"/>
</dbReference>
<dbReference type="SUPFAM" id="SSF55021">
    <property type="entry name" value="ACT-like"/>
    <property type="match status" value="1"/>
</dbReference>
<dbReference type="PROSITE" id="PS51671">
    <property type="entry name" value="ACT"/>
    <property type="match status" value="1"/>
</dbReference>
<evidence type="ECO:0000313" key="6">
    <source>
        <dbReference type="EMBL" id="AXV09509.1"/>
    </source>
</evidence>
<gene>
    <name evidence="3" type="primary">purU</name>
    <name evidence="6" type="ORF">DVS28_a4852</name>
</gene>
<dbReference type="Gene3D" id="3.40.50.170">
    <property type="entry name" value="Formyl transferase, N-terminal domain"/>
    <property type="match status" value="1"/>
</dbReference>
<dbReference type="InterPro" id="IPR002376">
    <property type="entry name" value="Formyl_transf_N"/>
</dbReference>
<dbReference type="Gene3D" id="3.30.70.260">
    <property type="match status" value="1"/>
</dbReference>
<accession>A0A346Y4W2</accession>
<dbReference type="RefSeq" id="WP_216826257.1">
    <property type="nucleotide sequence ID" value="NZ_CP031165.1"/>
</dbReference>